<evidence type="ECO:0000313" key="1">
    <source>
        <dbReference type="EMBL" id="MDX4956332.1"/>
    </source>
</evidence>
<organism evidence="1 2">
    <name type="scientific">Delftia acidovorans</name>
    <name type="common">Pseudomonas acidovorans</name>
    <name type="synonym">Comamonas acidovorans</name>
    <dbReference type="NCBI Taxonomy" id="80866"/>
    <lineage>
        <taxon>Bacteria</taxon>
        <taxon>Pseudomonadati</taxon>
        <taxon>Pseudomonadota</taxon>
        <taxon>Betaproteobacteria</taxon>
        <taxon>Burkholderiales</taxon>
        <taxon>Comamonadaceae</taxon>
        <taxon>Delftia</taxon>
    </lineage>
</organism>
<proteinExistence type="predicted"/>
<sequence>MASSATSSSKTAWWTTATRGAPGNLVLDRDASMSALKHEYGHFLDDQALGFPGQRFYYENPDFRLASERRQYLGDIRTARQLGDDTARAQLIRDYLGEKNDLVDRYYFTQDRKPIPYGTLR</sequence>
<dbReference type="RefSeq" id="WP_319075778.1">
    <property type="nucleotide sequence ID" value="NZ_JAWWMZ010000011.1"/>
</dbReference>
<gene>
    <name evidence="1" type="ORF">SGN30_23200</name>
</gene>
<dbReference type="EMBL" id="JAWWMZ010000011">
    <property type="protein sequence ID" value="MDX4956332.1"/>
    <property type="molecule type" value="Genomic_DNA"/>
</dbReference>
<evidence type="ECO:0000313" key="2">
    <source>
        <dbReference type="Proteomes" id="UP001287445"/>
    </source>
</evidence>
<protein>
    <submittedName>
        <fullName evidence="1">Uncharacterized protein</fullName>
    </submittedName>
</protein>
<dbReference type="Proteomes" id="UP001287445">
    <property type="component" value="Unassembled WGS sequence"/>
</dbReference>
<comment type="caution">
    <text evidence="1">The sequence shown here is derived from an EMBL/GenBank/DDBJ whole genome shotgun (WGS) entry which is preliminary data.</text>
</comment>
<dbReference type="AlphaFoldDB" id="A0AAJ2R724"/>
<accession>A0AAJ2R724</accession>
<reference evidence="1" key="1">
    <citation type="submission" date="2023-11" db="EMBL/GenBank/DDBJ databases">
        <title>Identification and selenium tolerance of Delftia acidovorans R3-25.</title>
        <authorList>
            <person name="Zhang S."/>
            <person name="Liu Y."/>
            <person name="Guo Y."/>
        </authorList>
    </citation>
    <scope>NUCLEOTIDE SEQUENCE</scope>
    <source>
        <strain evidence="1">R3-25</strain>
    </source>
</reference>
<name>A0AAJ2R724_DELAC</name>